<evidence type="ECO:0000256" key="4">
    <source>
        <dbReference type="ARBA" id="ARBA00022833"/>
    </source>
</evidence>
<dbReference type="GO" id="GO:0046872">
    <property type="term" value="F:metal ion binding"/>
    <property type="evidence" value="ECO:0007669"/>
    <property type="project" value="UniProtKB-KW"/>
</dbReference>
<dbReference type="GO" id="GO:0016787">
    <property type="term" value="F:hydrolase activity"/>
    <property type="evidence" value="ECO:0007669"/>
    <property type="project" value="UniProtKB-KW"/>
</dbReference>
<dbReference type="InterPro" id="IPR055438">
    <property type="entry name" value="AstE_AspA_cat"/>
</dbReference>
<dbReference type="Pfam" id="PF24827">
    <property type="entry name" value="AstE_AspA_cat"/>
    <property type="match status" value="1"/>
</dbReference>
<keyword evidence="3" id="KW-0378">Hydrolase</keyword>
<evidence type="ECO:0000313" key="6">
    <source>
        <dbReference type="EMBL" id="KAL3772054.1"/>
    </source>
</evidence>
<evidence type="ECO:0000256" key="1">
    <source>
        <dbReference type="ARBA" id="ARBA00001947"/>
    </source>
</evidence>
<dbReference type="EMBL" id="JALLBG020000017">
    <property type="protein sequence ID" value="KAL3772054.1"/>
    <property type="molecule type" value="Genomic_DNA"/>
</dbReference>
<dbReference type="SUPFAM" id="SSF53187">
    <property type="entry name" value="Zn-dependent exopeptidases"/>
    <property type="match status" value="1"/>
</dbReference>
<comment type="cofactor">
    <cofactor evidence="1">
        <name>Zn(2+)</name>
        <dbReference type="ChEBI" id="CHEBI:29105"/>
    </cofactor>
</comment>
<evidence type="ECO:0000256" key="3">
    <source>
        <dbReference type="ARBA" id="ARBA00022801"/>
    </source>
</evidence>
<sequence length="387" mass="42634">MKTVCNYPIGVPGAPWTASEKRQWLCSRRKHLDREYDLDVTRYFPKEEGFHAVSYGVLTAPIFCAEKRGMVNRDYLLFAIVPDTFYPPGGSINGSSVVRHFPPIRHPTNIERQESINKPTILITGGVHGYEISGIKGAQQFLSSGLAKIYSKHYNIVIVPCVSPWGYEMNERWTAKAIDPNRSFGVKTPDNPTPIRTDESTALLNFLDTLGVTTDDGVLHQPTWLCHLDLHETTNSDVTEFRPAKAARDGSVEYDDHIPDGFYLFGHSHQDDARISNGGEASNNDHLAFYNTILKRVEKVTHIAESESDGTLCGYAATSHGLLLLPCAELGICAGGAVPQAPYAVTTEVYPDSDRTTEEICVKAQVESICAALDFLLTVGKADNSIS</sequence>
<evidence type="ECO:0000313" key="7">
    <source>
        <dbReference type="Proteomes" id="UP001530293"/>
    </source>
</evidence>
<feature type="domain" description="Succinylglutamate desuccinylase/Aspartoacylase catalytic" evidence="5">
    <location>
        <begin position="118"/>
        <end position="236"/>
    </location>
</feature>
<comment type="caution">
    <text evidence="6">The sequence shown here is derived from an EMBL/GenBank/DDBJ whole genome shotgun (WGS) entry which is preliminary data.</text>
</comment>
<evidence type="ECO:0000256" key="2">
    <source>
        <dbReference type="ARBA" id="ARBA00022723"/>
    </source>
</evidence>
<dbReference type="Gene3D" id="3.40.630.10">
    <property type="entry name" value="Zn peptidases"/>
    <property type="match status" value="1"/>
</dbReference>
<dbReference type="Proteomes" id="UP001530293">
    <property type="component" value="Unassembled WGS sequence"/>
</dbReference>
<accession>A0ABD3N7H2</accession>
<organism evidence="6 7">
    <name type="scientific">Discostella pseudostelligera</name>
    <dbReference type="NCBI Taxonomy" id="259834"/>
    <lineage>
        <taxon>Eukaryota</taxon>
        <taxon>Sar</taxon>
        <taxon>Stramenopiles</taxon>
        <taxon>Ochrophyta</taxon>
        <taxon>Bacillariophyta</taxon>
        <taxon>Coscinodiscophyceae</taxon>
        <taxon>Thalassiosirophycidae</taxon>
        <taxon>Stephanodiscales</taxon>
        <taxon>Stephanodiscaceae</taxon>
        <taxon>Discostella</taxon>
    </lineage>
</organism>
<dbReference type="AlphaFoldDB" id="A0ABD3N7H2"/>
<evidence type="ECO:0000259" key="5">
    <source>
        <dbReference type="Pfam" id="PF24827"/>
    </source>
</evidence>
<gene>
    <name evidence="6" type="ORF">ACHAWU_008076</name>
</gene>
<name>A0ABD3N7H2_9STRA</name>
<keyword evidence="2" id="KW-0479">Metal-binding</keyword>
<keyword evidence="7" id="KW-1185">Reference proteome</keyword>
<protein>
    <recommendedName>
        <fullName evidence="5">Succinylglutamate desuccinylase/Aspartoacylase catalytic domain-containing protein</fullName>
    </recommendedName>
</protein>
<proteinExistence type="predicted"/>
<keyword evidence="4" id="KW-0862">Zinc</keyword>
<reference evidence="6 7" key="1">
    <citation type="submission" date="2024-10" db="EMBL/GenBank/DDBJ databases">
        <title>Updated reference genomes for cyclostephanoid diatoms.</title>
        <authorList>
            <person name="Roberts W.R."/>
            <person name="Alverson A.J."/>
        </authorList>
    </citation>
    <scope>NUCLEOTIDE SEQUENCE [LARGE SCALE GENOMIC DNA]</scope>
    <source>
        <strain evidence="6 7">AJA232-27</strain>
    </source>
</reference>